<feature type="domain" description="ABC transporter" evidence="3">
    <location>
        <begin position="19"/>
        <end position="242"/>
    </location>
</feature>
<dbReference type="Pfam" id="PF00005">
    <property type="entry name" value="ABC_tran"/>
    <property type="match status" value="1"/>
</dbReference>
<dbReference type="InterPro" id="IPR003593">
    <property type="entry name" value="AAA+_ATPase"/>
</dbReference>
<dbReference type="InterPro" id="IPR003439">
    <property type="entry name" value="ABC_transporter-like_ATP-bd"/>
</dbReference>
<dbReference type="InterPro" id="IPR027417">
    <property type="entry name" value="P-loop_NTPase"/>
</dbReference>
<evidence type="ECO:0000259" key="3">
    <source>
        <dbReference type="PROSITE" id="PS50893"/>
    </source>
</evidence>
<dbReference type="SUPFAM" id="SSF52540">
    <property type="entry name" value="P-loop containing nucleoside triphosphate hydrolases"/>
    <property type="match status" value="1"/>
</dbReference>
<gene>
    <name evidence="4" type="ORF">L3081_01905</name>
</gene>
<evidence type="ECO:0000256" key="1">
    <source>
        <dbReference type="ARBA" id="ARBA00022741"/>
    </source>
</evidence>
<evidence type="ECO:0000313" key="5">
    <source>
        <dbReference type="Proteomes" id="UP001139646"/>
    </source>
</evidence>
<proteinExistence type="predicted"/>
<dbReference type="Gene3D" id="3.40.50.300">
    <property type="entry name" value="P-loop containing nucleotide triphosphate hydrolases"/>
    <property type="match status" value="1"/>
</dbReference>
<evidence type="ECO:0000256" key="2">
    <source>
        <dbReference type="ARBA" id="ARBA00022840"/>
    </source>
</evidence>
<reference evidence="4" key="1">
    <citation type="submission" date="2022-01" db="EMBL/GenBank/DDBJ databases">
        <title>Colwellia maritima, isolated from seawater.</title>
        <authorList>
            <person name="Kristyanto S."/>
            <person name="Jung J."/>
            <person name="Jeon C.O."/>
        </authorList>
    </citation>
    <scope>NUCLEOTIDE SEQUENCE</scope>
    <source>
        <strain evidence="4">MSW7</strain>
    </source>
</reference>
<dbReference type="GO" id="GO:0005524">
    <property type="term" value="F:ATP binding"/>
    <property type="evidence" value="ECO:0007669"/>
    <property type="project" value="UniProtKB-KW"/>
</dbReference>
<name>A0ABS9WX55_9GAMM</name>
<dbReference type="SMART" id="SM00382">
    <property type="entry name" value="AAA"/>
    <property type="match status" value="1"/>
</dbReference>
<dbReference type="PROSITE" id="PS50893">
    <property type="entry name" value="ABC_TRANSPORTER_2"/>
    <property type="match status" value="1"/>
</dbReference>
<dbReference type="PANTHER" id="PTHR24220">
    <property type="entry name" value="IMPORT ATP-BINDING PROTEIN"/>
    <property type="match status" value="1"/>
</dbReference>
<keyword evidence="5" id="KW-1185">Reference proteome</keyword>
<keyword evidence="1" id="KW-0547">Nucleotide-binding</keyword>
<evidence type="ECO:0000313" key="4">
    <source>
        <dbReference type="EMBL" id="MCI2282375.1"/>
    </source>
</evidence>
<accession>A0ABS9WX55</accession>
<dbReference type="PANTHER" id="PTHR24220:SF611">
    <property type="entry name" value="ATP-BINDING COMPONENT OF ABC TRANSPORTER-RELATED"/>
    <property type="match status" value="1"/>
</dbReference>
<protein>
    <submittedName>
        <fullName evidence="4">ATP-binding cassette domain-containing protein</fullName>
    </submittedName>
</protein>
<sequence length="243" mass="27027">MTINNNNQQLRSSNNPIAIELHNLVHAYGKCQNQCLRFNQWSVEIGQQVFLYGDSGSGKSTLLNLLSGILTPLQGSINLFGTEMSELSNSKRDRFRAENIGVVFQQFNLIPYLSVAKNIELAVYLAKSSKKKMSESIKQLMVALKLPKTILDTQVAKLSVGQQQRVAIMRAFINSPKLLLIDEPTSALDNTAKAAFMTLLIAMCQANNTTMVFVSHDLELKRFFSIHTPISSLCDAVAQQEEC</sequence>
<dbReference type="Proteomes" id="UP001139646">
    <property type="component" value="Unassembled WGS sequence"/>
</dbReference>
<dbReference type="InterPro" id="IPR015854">
    <property type="entry name" value="ABC_transpr_LolD-like"/>
</dbReference>
<dbReference type="RefSeq" id="WP_242283037.1">
    <property type="nucleotide sequence ID" value="NZ_JAKKSL010000001.1"/>
</dbReference>
<organism evidence="4 5">
    <name type="scientific">Colwellia maritima</name>
    <dbReference type="NCBI Taxonomy" id="2912588"/>
    <lineage>
        <taxon>Bacteria</taxon>
        <taxon>Pseudomonadati</taxon>
        <taxon>Pseudomonadota</taxon>
        <taxon>Gammaproteobacteria</taxon>
        <taxon>Alteromonadales</taxon>
        <taxon>Colwelliaceae</taxon>
        <taxon>Colwellia</taxon>
    </lineage>
</organism>
<comment type="caution">
    <text evidence="4">The sequence shown here is derived from an EMBL/GenBank/DDBJ whole genome shotgun (WGS) entry which is preliminary data.</text>
</comment>
<dbReference type="EMBL" id="JAKKSL010000001">
    <property type="protein sequence ID" value="MCI2282375.1"/>
    <property type="molecule type" value="Genomic_DNA"/>
</dbReference>
<keyword evidence="2 4" id="KW-0067">ATP-binding</keyword>